<proteinExistence type="predicted"/>
<feature type="compositionally biased region" description="Basic and acidic residues" evidence="1">
    <location>
        <begin position="429"/>
        <end position="439"/>
    </location>
</feature>
<protein>
    <submittedName>
        <fullName evidence="2">Uncharacterized protein</fullName>
    </submittedName>
</protein>
<feature type="region of interest" description="Disordered" evidence="1">
    <location>
        <begin position="115"/>
        <end position="143"/>
    </location>
</feature>
<evidence type="ECO:0000256" key="1">
    <source>
        <dbReference type="SAM" id="MobiDB-lite"/>
    </source>
</evidence>
<dbReference type="EMBL" id="HBGE01074985">
    <property type="protein sequence ID" value="CAD9168142.1"/>
    <property type="molecule type" value="Transcribed_RNA"/>
</dbReference>
<gene>
    <name evidence="2" type="ORF">ACAT0790_LOCUS44910</name>
</gene>
<dbReference type="AlphaFoldDB" id="A0A7S1RJ12"/>
<organism evidence="2">
    <name type="scientific">Alexandrium catenella</name>
    <name type="common">Red tide dinoflagellate</name>
    <name type="synonym">Gonyaulax catenella</name>
    <dbReference type="NCBI Taxonomy" id="2925"/>
    <lineage>
        <taxon>Eukaryota</taxon>
        <taxon>Sar</taxon>
        <taxon>Alveolata</taxon>
        <taxon>Dinophyceae</taxon>
        <taxon>Gonyaulacales</taxon>
        <taxon>Pyrocystaceae</taxon>
        <taxon>Alexandrium</taxon>
    </lineage>
</organism>
<sequence>MSESRGSNENLLVGGAARAAQSIVVPNPALKLRQTQEGAAIASSLGGQRQGDECSNRATATAAAGRCAQAVIDASALHASHAYTRVCSGYMDEGQRYHVAAALRLLEHELFLPSEGGHAQAGDGGSAGAGAEDENQEKTSAVAPMLLPRDTARKLILQWKREEAKAAALVAAPITMEALMGANNERRRTMAGGQMVRVLSMEDDSDTSSGSVESSTPTPSRPVRERRRGHPASSGARSPSRGGHRSPKQTMSPQASARGVMKQRSGSRMSKSSRQFSISELGELTPSRQDFASKMSSSPRPQEPQRPAFMTDLAADHLEDFTTWPTSVRGLFDSVDMSGRRVRAAARACAAANHSRTGFMPKSKSTGALSSTFPARGAMSQSTALTASGRVCARPADPAISLEGWRLKLPPPGSESACRHPGRQTSESWGEHGHLDRSAGGRARRCGPAASMAVTM</sequence>
<reference evidence="2" key="1">
    <citation type="submission" date="2021-01" db="EMBL/GenBank/DDBJ databases">
        <authorList>
            <person name="Corre E."/>
            <person name="Pelletier E."/>
            <person name="Niang G."/>
            <person name="Scheremetjew M."/>
            <person name="Finn R."/>
            <person name="Kale V."/>
            <person name="Holt S."/>
            <person name="Cochrane G."/>
            <person name="Meng A."/>
            <person name="Brown T."/>
            <person name="Cohen L."/>
        </authorList>
    </citation>
    <scope>NUCLEOTIDE SEQUENCE</scope>
    <source>
        <strain evidence="2">OF101</strain>
    </source>
</reference>
<evidence type="ECO:0000313" key="2">
    <source>
        <dbReference type="EMBL" id="CAD9168142.1"/>
    </source>
</evidence>
<feature type="compositionally biased region" description="Low complexity" evidence="1">
    <location>
        <begin position="207"/>
        <end position="218"/>
    </location>
</feature>
<feature type="compositionally biased region" description="Low complexity" evidence="1">
    <location>
        <begin position="440"/>
        <end position="450"/>
    </location>
</feature>
<feature type="region of interest" description="Disordered" evidence="1">
    <location>
        <begin position="411"/>
        <end position="456"/>
    </location>
</feature>
<accession>A0A7S1RJ12</accession>
<feature type="compositionally biased region" description="Low complexity" evidence="1">
    <location>
        <begin position="231"/>
        <end position="241"/>
    </location>
</feature>
<feature type="compositionally biased region" description="Polar residues" evidence="1">
    <location>
        <begin position="264"/>
        <end position="278"/>
    </location>
</feature>
<name>A0A7S1RJ12_ALECA</name>
<feature type="region of interest" description="Disordered" evidence="1">
    <location>
        <begin position="201"/>
        <end position="306"/>
    </location>
</feature>